<organism evidence="1 2">
    <name type="scientific">Pseudomonas protegens</name>
    <dbReference type="NCBI Taxonomy" id="380021"/>
    <lineage>
        <taxon>Bacteria</taxon>
        <taxon>Pseudomonadati</taxon>
        <taxon>Pseudomonadota</taxon>
        <taxon>Gammaproteobacteria</taxon>
        <taxon>Pseudomonadales</taxon>
        <taxon>Pseudomonadaceae</taxon>
        <taxon>Pseudomonas</taxon>
    </lineage>
</organism>
<accession>A0A2T6GR88</accession>
<comment type="caution">
    <text evidence="1">The sequence shown here is derived from an EMBL/GenBank/DDBJ whole genome shotgun (WGS) entry which is preliminary data.</text>
</comment>
<reference evidence="1 2" key="1">
    <citation type="submission" date="2018-03" db="EMBL/GenBank/DDBJ databases">
        <title>Draft genome sequence of the plant growth promoting rhizobacterium Pseudomonas protegens strain BNJ-SS-45 isolated from wheat (Triticum aestivum) rhizosphere.</title>
        <authorList>
            <person name="Bajpai A."/>
            <person name="Shende K."/>
            <person name="Meena N."/>
            <person name="Upadhyayula S.R."/>
            <person name="Suravajhala P."/>
            <person name="Medicherla K.M."/>
            <person name="Johri B.N."/>
        </authorList>
    </citation>
    <scope>NUCLEOTIDE SEQUENCE [LARGE SCALE GENOMIC DNA]</scope>
    <source>
        <strain evidence="1 2">BNJ-SS-45</strain>
    </source>
</reference>
<evidence type="ECO:0000313" key="1">
    <source>
        <dbReference type="EMBL" id="PUA46664.1"/>
    </source>
</evidence>
<gene>
    <name evidence="1" type="ORF">C5U62_01405</name>
</gene>
<evidence type="ECO:0000313" key="2">
    <source>
        <dbReference type="Proteomes" id="UP000244178"/>
    </source>
</evidence>
<sequence length="161" mass="18491">MHIDLLNEAMLGHWESSVGVMQCELQFGSRLIYVQHPGNEPPRRRLVMAQQQVQAAWDDIPQALAFAEQWCEPAIRQVWQLYRQGTLGCPPLEVYSIHFELDSPCPSYSISLNPDFDWDASVMVVDELGQEQRVPLAEYEPEAEFWLSVRRLGAGHFQHLA</sequence>
<proteinExistence type="predicted"/>
<dbReference type="Proteomes" id="UP000244178">
    <property type="component" value="Unassembled WGS sequence"/>
</dbReference>
<dbReference type="EMBL" id="PYJM01000001">
    <property type="protein sequence ID" value="PUA46664.1"/>
    <property type="molecule type" value="Genomic_DNA"/>
</dbReference>
<name>A0A2T6GR88_9PSED</name>
<dbReference type="AlphaFoldDB" id="A0A2T6GR88"/>
<dbReference type="RefSeq" id="WP_108542961.1">
    <property type="nucleotide sequence ID" value="NZ_PYJM01000001.1"/>
</dbReference>
<protein>
    <submittedName>
        <fullName evidence="1">Uncharacterized protein</fullName>
    </submittedName>
</protein>